<accession>A0A1G7FI28</accession>
<dbReference type="RefSeq" id="WP_074537854.1">
    <property type="nucleotide sequence ID" value="NZ_FNBD01000003.1"/>
</dbReference>
<dbReference type="InterPro" id="IPR019734">
    <property type="entry name" value="TPR_rpt"/>
</dbReference>
<evidence type="ECO:0000256" key="1">
    <source>
        <dbReference type="ARBA" id="ARBA00022737"/>
    </source>
</evidence>
<feature type="repeat" description="TPR" evidence="3">
    <location>
        <begin position="137"/>
        <end position="170"/>
    </location>
</feature>
<dbReference type="InterPro" id="IPR051685">
    <property type="entry name" value="Ycf3/AcsC/BcsC/TPR_MFPF"/>
</dbReference>
<evidence type="ECO:0000313" key="5">
    <source>
        <dbReference type="Proteomes" id="UP000182114"/>
    </source>
</evidence>
<dbReference type="AlphaFoldDB" id="A0A1G7FI28"/>
<dbReference type="eggNOG" id="COG0457">
    <property type="taxonomic scope" value="Bacteria"/>
</dbReference>
<dbReference type="PROSITE" id="PS50005">
    <property type="entry name" value="TPR"/>
    <property type="match status" value="2"/>
</dbReference>
<evidence type="ECO:0000256" key="3">
    <source>
        <dbReference type="PROSITE-ProRule" id="PRU00339"/>
    </source>
</evidence>
<gene>
    <name evidence="4" type="ORF">SAMN04487992_103281</name>
</gene>
<protein>
    <submittedName>
        <fullName evidence="4">Uncharacterized protein</fullName>
    </submittedName>
</protein>
<name>A0A1G7FI28_9FLAO</name>
<dbReference type="InterPro" id="IPR011990">
    <property type="entry name" value="TPR-like_helical_dom_sf"/>
</dbReference>
<dbReference type="PANTHER" id="PTHR44943:SF8">
    <property type="entry name" value="TPR REPEAT-CONTAINING PROTEIN MJ0263"/>
    <property type="match status" value="1"/>
</dbReference>
<keyword evidence="2 3" id="KW-0802">TPR repeat</keyword>
<proteinExistence type="predicted"/>
<keyword evidence="5" id="KW-1185">Reference proteome</keyword>
<dbReference type="EMBL" id="FNBD01000003">
    <property type="protein sequence ID" value="SDE75580.1"/>
    <property type="molecule type" value="Genomic_DNA"/>
</dbReference>
<reference evidence="5" key="1">
    <citation type="submission" date="2016-10" db="EMBL/GenBank/DDBJ databases">
        <authorList>
            <person name="Varghese N."/>
            <person name="Submissions S."/>
        </authorList>
    </citation>
    <scope>NUCLEOTIDE SEQUENCE [LARGE SCALE GENOMIC DNA]</scope>
    <source>
        <strain evidence="5">DSM 24729</strain>
    </source>
</reference>
<evidence type="ECO:0000313" key="4">
    <source>
        <dbReference type="EMBL" id="SDE75580.1"/>
    </source>
</evidence>
<sequence length="354" mass="41167">MKPILFLFISLFINSCAHTDCPEGIDILPKYGAVEKCAEQLRIDAQFLQECDQIYPSRAEAAVHHIDLAWDLFDAHQIDDAMKRFNQAWLLDKSNADIYWGYGNLMGQGKHFEESLAFFDESIQLNAHNAKVWESKALSYGQLFFKTKELETLEKAISCYKKSLTIDPENPRVYAQLAGTYSYFMQKDSLAKYIQLTDEIDATLINPELRKQLNRNNQTMMKIESEDVLTDVLWSFRTNKFESLELFSKALLEYNTRIKPNSNIDIDRIFNRSKEITVGFMFWGENEDGEEDQFEESFVVKTTNNKGFSVKEFLYKVHNEICEQMEDEDNVFFEGLTPYDDGTERPFYLINQGG</sequence>
<feature type="repeat" description="TPR" evidence="3">
    <location>
        <begin position="96"/>
        <end position="129"/>
    </location>
</feature>
<dbReference type="PANTHER" id="PTHR44943">
    <property type="entry name" value="CELLULOSE SYNTHASE OPERON PROTEIN C"/>
    <property type="match status" value="1"/>
</dbReference>
<evidence type="ECO:0000256" key="2">
    <source>
        <dbReference type="ARBA" id="ARBA00022803"/>
    </source>
</evidence>
<keyword evidence="1" id="KW-0677">Repeat</keyword>
<dbReference type="Gene3D" id="1.25.40.10">
    <property type="entry name" value="Tetratricopeptide repeat domain"/>
    <property type="match status" value="1"/>
</dbReference>
<dbReference type="Proteomes" id="UP000182114">
    <property type="component" value="Unassembled WGS sequence"/>
</dbReference>
<organism evidence="4 5">
    <name type="scientific">Cellulophaga baltica</name>
    <dbReference type="NCBI Taxonomy" id="76594"/>
    <lineage>
        <taxon>Bacteria</taxon>
        <taxon>Pseudomonadati</taxon>
        <taxon>Bacteroidota</taxon>
        <taxon>Flavobacteriia</taxon>
        <taxon>Flavobacteriales</taxon>
        <taxon>Flavobacteriaceae</taxon>
        <taxon>Cellulophaga</taxon>
    </lineage>
</organism>
<dbReference type="SUPFAM" id="SSF48452">
    <property type="entry name" value="TPR-like"/>
    <property type="match status" value="1"/>
</dbReference>